<dbReference type="GO" id="GO:1990112">
    <property type="term" value="C:RQC complex"/>
    <property type="evidence" value="ECO:0007669"/>
    <property type="project" value="TreeGrafter"/>
</dbReference>
<organism evidence="3">
    <name type="scientific">Candidatus Methanomethylicus mesodigestus</name>
    <dbReference type="NCBI Taxonomy" id="1867258"/>
    <lineage>
        <taxon>Archaea</taxon>
        <taxon>Thermoproteota</taxon>
        <taxon>Methanosuratincolia</taxon>
        <taxon>Candidatus Methanomethylicales</taxon>
        <taxon>Candidatus Methanomethylicaceae</taxon>
        <taxon>Candidatus Methanomethylicus</taxon>
    </lineage>
</organism>
<feature type="domain" description="NFACT RNA-binding" evidence="2">
    <location>
        <begin position="454"/>
        <end position="563"/>
    </location>
</feature>
<dbReference type="NCBIfam" id="NF041120">
    <property type="entry name" value="RqcH_arch"/>
    <property type="match status" value="1"/>
</dbReference>
<dbReference type="GO" id="GO:0072344">
    <property type="term" value="P:rescue of stalled ribosome"/>
    <property type="evidence" value="ECO:0007669"/>
    <property type="project" value="TreeGrafter"/>
</dbReference>
<dbReference type="GO" id="GO:0043023">
    <property type="term" value="F:ribosomal large subunit binding"/>
    <property type="evidence" value="ECO:0007669"/>
    <property type="project" value="TreeGrafter"/>
</dbReference>
<feature type="coiled-coil region" evidence="1">
    <location>
        <begin position="403"/>
        <end position="433"/>
    </location>
</feature>
<dbReference type="PANTHER" id="PTHR15239">
    <property type="entry name" value="NUCLEAR EXPORT MEDIATOR FACTOR NEMF"/>
    <property type="match status" value="1"/>
</dbReference>
<evidence type="ECO:0000256" key="1">
    <source>
        <dbReference type="SAM" id="Coils"/>
    </source>
</evidence>
<dbReference type="Pfam" id="PF05670">
    <property type="entry name" value="NFACT-R_1"/>
    <property type="match status" value="1"/>
</dbReference>
<dbReference type="Gene3D" id="2.30.310.10">
    <property type="entry name" value="ibrinogen binding protein from staphylococcus aureus domain"/>
    <property type="match status" value="1"/>
</dbReference>
<keyword evidence="1" id="KW-0175">Coiled coil</keyword>
<dbReference type="GO" id="GO:0000049">
    <property type="term" value="F:tRNA binding"/>
    <property type="evidence" value="ECO:0007669"/>
    <property type="project" value="TreeGrafter"/>
</dbReference>
<dbReference type="AlphaFoldDB" id="A0A7C3FC43"/>
<dbReference type="Pfam" id="PF05833">
    <property type="entry name" value="NFACT_N"/>
    <property type="match status" value="1"/>
</dbReference>
<reference evidence="3" key="1">
    <citation type="journal article" date="2020" name="mSystems">
        <title>Genome- and Community-Level Interaction Insights into Carbon Utilization and Element Cycling Functions of Hydrothermarchaeota in Hydrothermal Sediment.</title>
        <authorList>
            <person name="Zhou Z."/>
            <person name="Liu Y."/>
            <person name="Xu W."/>
            <person name="Pan J."/>
            <person name="Luo Z.H."/>
            <person name="Li M."/>
        </authorList>
    </citation>
    <scope>NUCLEOTIDE SEQUENCE [LARGE SCALE GENOMIC DNA]</scope>
    <source>
        <strain evidence="3">SpSt-468</strain>
    </source>
</reference>
<sequence length="656" mass="71846">MVWLVPVLKTVLTSLDILAIVKELKSALISARIENVYQLEDGSFLLKLRTTSGAESLIVEPSRRLNITRFKYRPPEKPSPAATYLRRLILSAKVEDIGQVDFDRILFMSLSRGGTTITVYFEIFGNGNLVVVEGGRTKWALESRSMKDRVIKLNVPYSPPPQRGIDPMKGSAELGMITSMKADTVRSLVKVYNLPPEVVEESLYRSSISPSAPASALTKEDLARFEGNAKGIISEVSDGRLQPNIVEKGGAPISVLPIEFLSMPSSSKRFESFNEAVDEYFSKVKSDLIGAKRRSPIEEEIAKLEAVREMQASHIKQLEDDRRAHLETGLTLKSNMAAVQEIVEGILEARKRGVSWGDIMKESFAARIASIDPSKGTAKASIGEKEVLLDFKISAAKNAEAYFEKSKEAAKKLEGLKAALKETEGKLEKARAGLMDVKPPIFVRALKKEWYERFRWSRTTDGTLILGGKDSTQNEVLVKKHMGPDDVFVHADVPGGSTVIIKTEGRPPTDEALASAASLAVAYSRAWKSGITAADAYWVRSEQVTKTPPSGEYLGKGAFMIYGERNYLRGVPLSVCLGIQIEEGGFRLIIGSEAFVKSSASAYVRIRPGEIEGAALCKRIKEALSRSLPEDSARIVKAISDAEIMAILPTGGCSVD</sequence>
<dbReference type="InterPro" id="IPR051608">
    <property type="entry name" value="RQC_Subunit_NEMF"/>
</dbReference>
<dbReference type="InterPro" id="IPR008532">
    <property type="entry name" value="NFACT_RNA-bd"/>
</dbReference>
<protein>
    <submittedName>
        <fullName evidence="3">Fibronectin-binding domain-containing protein</fullName>
    </submittedName>
</protein>
<evidence type="ECO:0000259" key="2">
    <source>
        <dbReference type="Pfam" id="PF05670"/>
    </source>
</evidence>
<proteinExistence type="predicted"/>
<evidence type="ECO:0000313" key="3">
    <source>
        <dbReference type="EMBL" id="HFK20141.1"/>
    </source>
</evidence>
<gene>
    <name evidence="3" type="ORF">ENS19_02570</name>
</gene>
<dbReference type="EMBL" id="DSTX01000002">
    <property type="protein sequence ID" value="HFK20141.1"/>
    <property type="molecule type" value="Genomic_DNA"/>
</dbReference>
<dbReference type="PANTHER" id="PTHR15239:SF6">
    <property type="entry name" value="RIBOSOME QUALITY CONTROL COMPLEX SUBUNIT NEMF"/>
    <property type="match status" value="1"/>
</dbReference>
<comment type="caution">
    <text evidence="3">The sequence shown here is derived from an EMBL/GenBank/DDBJ whole genome shotgun (WGS) entry which is preliminary data.</text>
</comment>
<accession>A0A7C3FC43</accession>
<name>A0A7C3FC43_9CREN</name>